<gene>
    <name evidence="1" type="ORF">RPERSI_LOCUS16841</name>
</gene>
<dbReference type="Proteomes" id="UP000789920">
    <property type="component" value="Unassembled WGS sequence"/>
</dbReference>
<keyword evidence="2" id="KW-1185">Reference proteome</keyword>
<feature type="non-terminal residue" evidence="1">
    <location>
        <position position="1"/>
    </location>
</feature>
<reference evidence="1" key="1">
    <citation type="submission" date="2021-06" db="EMBL/GenBank/DDBJ databases">
        <authorList>
            <person name="Kallberg Y."/>
            <person name="Tangrot J."/>
            <person name="Rosling A."/>
        </authorList>
    </citation>
    <scope>NUCLEOTIDE SEQUENCE</scope>
    <source>
        <strain evidence="1">MA461A</strain>
    </source>
</reference>
<evidence type="ECO:0000313" key="1">
    <source>
        <dbReference type="EMBL" id="CAG8774791.1"/>
    </source>
</evidence>
<comment type="caution">
    <text evidence="1">The sequence shown here is derived from an EMBL/GenBank/DDBJ whole genome shotgun (WGS) entry which is preliminary data.</text>
</comment>
<accession>A0ACA9R3B5</accession>
<protein>
    <submittedName>
        <fullName evidence="1">16834_t:CDS:1</fullName>
    </submittedName>
</protein>
<dbReference type="EMBL" id="CAJVQC010042221">
    <property type="protein sequence ID" value="CAG8774791.1"/>
    <property type="molecule type" value="Genomic_DNA"/>
</dbReference>
<evidence type="ECO:0000313" key="2">
    <source>
        <dbReference type="Proteomes" id="UP000789920"/>
    </source>
</evidence>
<proteinExistence type="predicted"/>
<name>A0ACA9R3B5_9GLOM</name>
<organism evidence="1 2">
    <name type="scientific">Racocetra persica</name>
    <dbReference type="NCBI Taxonomy" id="160502"/>
    <lineage>
        <taxon>Eukaryota</taxon>
        <taxon>Fungi</taxon>
        <taxon>Fungi incertae sedis</taxon>
        <taxon>Mucoromycota</taxon>
        <taxon>Glomeromycotina</taxon>
        <taxon>Glomeromycetes</taxon>
        <taxon>Diversisporales</taxon>
        <taxon>Gigasporaceae</taxon>
        <taxon>Racocetra</taxon>
    </lineage>
</organism>
<sequence length="54" mass="6378">EPEGRYYRAIVFMIISFELFARFRLSSCFGSSMSIKRKDTVKKIIHLITDEMSE</sequence>